<evidence type="ECO:0000256" key="2">
    <source>
        <dbReference type="ARBA" id="ARBA00022553"/>
    </source>
</evidence>
<feature type="compositionally biased region" description="Basic and acidic residues" evidence="7">
    <location>
        <begin position="691"/>
        <end position="710"/>
    </location>
</feature>
<dbReference type="CDD" id="cd12935">
    <property type="entry name" value="LEM_like"/>
    <property type="match status" value="1"/>
</dbReference>
<dbReference type="InterPro" id="IPR011015">
    <property type="entry name" value="LEM/LEM-like_dom_sf"/>
</dbReference>
<dbReference type="Proteomes" id="UP000758603">
    <property type="component" value="Unassembled WGS sequence"/>
</dbReference>
<dbReference type="GO" id="GO:0005637">
    <property type="term" value="C:nuclear inner membrane"/>
    <property type="evidence" value="ECO:0007669"/>
    <property type="project" value="UniProtKB-SubCell"/>
</dbReference>
<name>A0A9P8UX40_9PEZI</name>
<dbReference type="InterPro" id="IPR025856">
    <property type="entry name" value="HeH/LEM_domain"/>
</dbReference>
<evidence type="ECO:0000256" key="6">
    <source>
        <dbReference type="ARBA" id="ARBA00023242"/>
    </source>
</evidence>
<dbReference type="PANTHER" id="PTHR47808:SF2">
    <property type="entry name" value="LEM DOMAIN-CONTAINING PROTEIN 2"/>
    <property type="match status" value="1"/>
</dbReference>
<dbReference type="RefSeq" id="XP_045964129.1">
    <property type="nucleotide sequence ID" value="XM_046096380.1"/>
</dbReference>
<comment type="caution">
    <text evidence="10">The sequence shown here is derived from an EMBL/GenBank/DDBJ whole genome shotgun (WGS) entry which is preliminary data.</text>
</comment>
<evidence type="ECO:0000259" key="9">
    <source>
        <dbReference type="Pfam" id="PF12949"/>
    </source>
</evidence>
<dbReference type="GO" id="GO:0071763">
    <property type="term" value="P:nuclear membrane organization"/>
    <property type="evidence" value="ECO:0007669"/>
    <property type="project" value="TreeGrafter"/>
</dbReference>
<dbReference type="GO" id="GO:0005783">
    <property type="term" value="C:endoplasmic reticulum"/>
    <property type="evidence" value="ECO:0007669"/>
    <property type="project" value="TreeGrafter"/>
</dbReference>
<dbReference type="EMBL" id="JAGPXC010000001">
    <property type="protein sequence ID" value="KAH6659998.1"/>
    <property type="molecule type" value="Genomic_DNA"/>
</dbReference>
<keyword evidence="11" id="KW-1185">Reference proteome</keyword>
<proteinExistence type="predicted"/>
<dbReference type="Pfam" id="PF12949">
    <property type="entry name" value="HeH"/>
    <property type="match status" value="1"/>
</dbReference>
<gene>
    <name evidence="10" type="ORF">BKA67DRAFT_35342</name>
</gene>
<keyword evidence="4" id="KW-1133">Transmembrane helix</keyword>
<dbReference type="AlphaFoldDB" id="A0A9P8UX40"/>
<keyword evidence="3" id="KW-0812">Transmembrane</keyword>
<dbReference type="OrthoDB" id="2503928at2759"/>
<dbReference type="InterPro" id="IPR044780">
    <property type="entry name" value="Heh2/Src1"/>
</dbReference>
<protein>
    <submittedName>
        <fullName evidence="10">Man1-Src1p-C-terminal domain-containing protein</fullName>
    </submittedName>
</protein>
<evidence type="ECO:0000256" key="4">
    <source>
        <dbReference type="ARBA" id="ARBA00022989"/>
    </source>
</evidence>
<feature type="compositionally biased region" description="Low complexity" evidence="7">
    <location>
        <begin position="132"/>
        <end position="145"/>
    </location>
</feature>
<evidence type="ECO:0000256" key="3">
    <source>
        <dbReference type="ARBA" id="ARBA00022692"/>
    </source>
</evidence>
<dbReference type="GeneID" id="70125273"/>
<reference evidence="10" key="1">
    <citation type="journal article" date="2021" name="Nat. Commun.">
        <title>Genetic determinants of endophytism in the Arabidopsis root mycobiome.</title>
        <authorList>
            <person name="Mesny F."/>
            <person name="Miyauchi S."/>
            <person name="Thiergart T."/>
            <person name="Pickel B."/>
            <person name="Atanasova L."/>
            <person name="Karlsson M."/>
            <person name="Huettel B."/>
            <person name="Barry K.W."/>
            <person name="Haridas S."/>
            <person name="Chen C."/>
            <person name="Bauer D."/>
            <person name="Andreopoulos W."/>
            <person name="Pangilinan J."/>
            <person name="LaButti K."/>
            <person name="Riley R."/>
            <person name="Lipzen A."/>
            <person name="Clum A."/>
            <person name="Drula E."/>
            <person name="Henrissat B."/>
            <person name="Kohler A."/>
            <person name="Grigoriev I.V."/>
            <person name="Martin F.M."/>
            <person name="Hacquard S."/>
        </authorList>
    </citation>
    <scope>NUCLEOTIDE SEQUENCE</scope>
    <source>
        <strain evidence="10">MPI-SDFR-AT-0073</strain>
    </source>
</reference>
<sequence length="710" mass="78680">MSDPDSLEYLQPGFDAKSLTIPRLRSVLVAHNINYPTNAKKAQLVEIFDDQVRPQAKRILDQRAKAKRSSKGISDAESSQETSNPFHEPEDLPVPPPSARARRSASPRKASARIKSEEPEHMLMPPARSPSKRTSPSRRQPPQTSDTDDAPAYGGSLRTPRARQAQPVLKPEISDEGFFRRESGAFSSENPFQSGSSPPTEKTPSSRRRTPSYRYDSARPSSSHSTRRRAEGLEYSDPDESNMSKSLQLPARKLLRGKTPDLAPGPAVDAGEEFTPEEQLELQAEQTLSGETAVVAAGQARRAKSGNAGTSVGVLLTTLLAVYAGWYRQEKIAIGYCDVGQTTGTIPSEVSVPEWAQSVLGDEIAVPQSVIDTLEPQCEPCPAHAYCYGDFSVRCEQDYILKPHPFSLGGVIPLPPTCEPDGEKVRRVQAVADRAIEELRERTAKFECGELTNEEGVKIDTPAIEEQELKQVIGQKKSKKMTDQEFDDLWGAAIGEIKAREEIKVESKENRDTDSTPVPDTYLSSTSLARIPLTCAVKRSIRLGLARHRLQIGSVILSILSALYGRHRYRSNRAANAQVPALVDVVLDRLANQKQLEEDEDDPWLFLPNLRDDVLRSVHKLSQREKIWQRVRAVVEQNSNVRTSQREGRSGEVGRAWEWIGPSAGDSARKRRSGGRVSWGAGVKSEEDTETPEKSYLHQKWEEGGGRPIY</sequence>
<evidence type="ECO:0000313" key="11">
    <source>
        <dbReference type="Proteomes" id="UP000758603"/>
    </source>
</evidence>
<feature type="region of interest" description="Disordered" evidence="7">
    <location>
        <begin position="663"/>
        <end position="710"/>
    </location>
</feature>
<dbReference type="PANTHER" id="PTHR47808">
    <property type="entry name" value="INNER NUCLEAR MEMBRANE PROTEIN HEH2-RELATED"/>
    <property type="match status" value="1"/>
</dbReference>
<feature type="compositionally biased region" description="Low complexity" evidence="7">
    <location>
        <begin position="194"/>
        <end position="203"/>
    </location>
</feature>
<feature type="region of interest" description="Disordered" evidence="7">
    <location>
        <begin position="59"/>
        <end position="246"/>
    </location>
</feature>
<keyword evidence="6" id="KW-0539">Nucleus</keyword>
<dbReference type="Pfam" id="PF09402">
    <property type="entry name" value="MSC"/>
    <property type="match status" value="1"/>
</dbReference>
<evidence type="ECO:0000259" key="8">
    <source>
        <dbReference type="Pfam" id="PF09402"/>
    </source>
</evidence>
<dbReference type="InterPro" id="IPR018996">
    <property type="entry name" value="Man1/Src1-like_C"/>
</dbReference>
<feature type="compositionally biased region" description="Basic residues" evidence="7">
    <location>
        <begin position="100"/>
        <end position="112"/>
    </location>
</feature>
<dbReference type="InterPro" id="IPR041885">
    <property type="entry name" value="MAN1_winged_helix_dom"/>
</dbReference>
<evidence type="ECO:0000256" key="5">
    <source>
        <dbReference type="ARBA" id="ARBA00023136"/>
    </source>
</evidence>
<comment type="subcellular location">
    <subcellularLocation>
        <location evidence="1">Nucleus inner membrane</location>
    </subcellularLocation>
</comment>
<feature type="compositionally biased region" description="Polar residues" evidence="7">
    <location>
        <begin position="76"/>
        <end position="85"/>
    </location>
</feature>
<feature type="domain" description="Man1/Src1-like C-terminal" evidence="8">
    <location>
        <begin position="315"/>
        <end position="662"/>
    </location>
</feature>
<feature type="domain" description="HeH/LEM" evidence="9">
    <location>
        <begin position="16"/>
        <end position="50"/>
    </location>
</feature>
<organism evidence="10 11">
    <name type="scientific">Truncatella angustata</name>
    <dbReference type="NCBI Taxonomy" id="152316"/>
    <lineage>
        <taxon>Eukaryota</taxon>
        <taxon>Fungi</taxon>
        <taxon>Dikarya</taxon>
        <taxon>Ascomycota</taxon>
        <taxon>Pezizomycotina</taxon>
        <taxon>Sordariomycetes</taxon>
        <taxon>Xylariomycetidae</taxon>
        <taxon>Amphisphaeriales</taxon>
        <taxon>Sporocadaceae</taxon>
        <taxon>Truncatella</taxon>
    </lineage>
</organism>
<keyword evidence="2" id="KW-0597">Phosphoprotein</keyword>
<evidence type="ECO:0000256" key="7">
    <source>
        <dbReference type="SAM" id="MobiDB-lite"/>
    </source>
</evidence>
<dbReference type="GO" id="GO:0003682">
    <property type="term" value="F:chromatin binding"/>
    <property type="evidence" value="ECO:0007669"/>
    <property type="project" value="InterPro"/>
</dbReference>
<evidence type="ECO:0000313" key="10">
    <source>
        <dbReference type="EMBL" id="KAH6659998.1"/>
    </source>
</evidence>
<dbReference type="GO" id="GO:0034399">
    <property type="term" value="C:nuclear periphery"/>
    <property type="evidence" value="ECO:0007669"/>
    <property type="project" value="TreeGrafter"/>
</dbReference>
<keyword evidence="5" id="KW-0472">Membrane</keyword>
<evidence type="ECO:0000256" key="1">
    <source>
        <dbReference type="ARBA" id="ARBA00004540"/>
    </source>
</evidence>
<dbReference type="Gene3D" id="1.10.720.40">
    <property type="match status" value="1"/>
</dbReference>
<accession>A0A9P8UX40</accession>
<dbReference type="Gene3D" id="1.10.10.1180">
    <property type="entry name" value="MAN1, winged-helix domain"/>
    <property type="match status" value="1"/>
</dbReference>